<evidence type="ECO:0000256" key="5">
    <source>
        <dbReference type="ARBA" id="ARBA00023134"/>
    </source>
</evidence>
<proteinExistence type="inferred from homology"/>
<feature type="coiled-coil region" evidence="9">
    <location>
        <begin position="426"/>
        <end position="453"/>
    </location>
</feature>
<evidence type="ECO:0000256" key="7">
    <source>
        <dbReference type="ARBA" id="ARBA00023293"/>
    </source>
</evidence>
<feature type="compositionally biased region" description="Basic and acidic residues" evidence="10">
    <location>
        <begin position="290"/>
        <end position="314"/>
    </location>
</feature>
<sequence>MYGLYLEAVNDYINESYGEDVWRLIEARAEIPHLKFVRHQMYNDNLILRLAKAAGEVLGKTHDELMYAFGVYMVKRIGNYGYERILKVLGRNVRDFINELDNLHEYFRFSFPKVQPPSFCVEEECETSLTLHYRSTRKGFTQFVKGQLSQVGRQFYNTDIEVEILSKEETEKMTYVVYKMNFDNAAFKHRMPQQKTAPGYEKLPMKRGIFFDMFPFSVIFRRDMTMYRIGDGLKEVFSDLQGKKVNEEFTLVRPMLEFSWDNIYTHLNNVFELLSKAVVESKQKVNIPKLSKEEPEEKEESEKPKKEERDNKAMDDMKGADQEYSSALTQYNSSANSGGEDIELLAFQTVTGKCSETIFEDMREPPKKPLHLKGQMKYVPQWDSLIFLGTPIIETVEDMIKMGVYVNDLNLHDSSRELILAGTQQSAELQLALDQEQQKYAQLQEIIKKLDEEKKRGDSLLYAMIPKAVADRLRKGITALETCQVFPDVTILFSDVVKFNEICIHITPMQVVDMLNEIYIVFDTLSEKHNVYKVETIRDAYMVVAGVPNKTTFHAHHICDMALDMLSSIDHLKDPSTGDNIQIRVGIHSGMVVAGVVGLKMPRYCLFGDTVNTASRMESNGVGMQIHISQTTKDHLEHEPYIIEERGKIFVKGKGYMKTYWLKGKKDLSFKTPAELRYSSEQKDSEDRSSNGSTCTNTKHSNSNLNIPNEEQAEGKPTPTDLPPDTLPPLEGTTDSTVATNESQDKEKVKKTKNNKGGKAENASANSQESSPPAGSQKNEGPVLNSKKHSFRNQYARLPANLPMRSAACTLLCTDKAAKYLTERREGKKRKSRNGELQLQRLGYESPEEDP</sequence>
<feature type="region of interest" description="Disordered" evidence="10">
    <location>
        <begin position="289"/>
        <end position="314"/>
    </location>
</feature>
<dbReference type="Gene3D" id="3.90.1520.10">
    <property type="entry name" value="H-NOX domain"/>
    <property type="match status" value="1"/>
</dbReference>
<feature type="compositionally biased region" description="Low complexity" evidence="10">
    <location>
        <begin position="757"/>
        <end position="774"/>
    </location>
</feature>
<feature type="domain" description="Guanylate cyclase" evidence="11">
    <location>
        <begin position="490"/>
        <end position="618"/>
    </location>
</feature>
<evidence type="ECO:0000256" key="1">
    <source>
        <dbReference type="ARBA" id="ARBA00004496"/>
    </source>
</evidence>
<dbReference type="InterPro" id="IPR029787">
    <property type="entry name" value="Nucleotide_cyclase"/>
</dbReference>
<evidence type="ECO:0000256" key="3">
    <source>
        <dbReference type="ARBA" id="ARBA00022490"/>
    </source>
</evidence>
<comment type="subcellular location">
    <subcellularLocation>
        <location evidence="1">Cytoplasm</location>
    </subcellularLocation>
</comment>
<dbReference type="GO" id="GO:0005525">
    <property type="term" value="F:GTP binding"/>
    <property type="evidence" value="ECO:0007669"/>
    <property type="project" value="UniProtKB-KW"/>
</dbReference>
<evidence type="ECO:0000259" key="11">
    <source>
        <dbReference type="PROSITE" id="PS50125"/>
    </source>
</evidence>
<keyword evidence="5" id="KW-0342">GTP-binding</keyword>
<feature type="compositionally biased region" description="Polar residues" evidence="10">
    <location>
        <begin position="690"/>
        <end position="709"/>
    </location>
</feature>
<dbReference type="InterPro" id="IPR024096">
    <property type="entry name" value="NO_sig/Golgi_transp_ligand-bd"/>
</dbReference>
<dbReference type="InterPro" id="IPR001054">
    <property type="entry name" value="A/G_cyclase"/>
</dbReference>
<dbReference type="Gene3D" id="3.30.70.1230">
    <property type="entry name" value="Nucleotide cyclase"/>
    <property type="match status" value="1"/>
</dbReference>
<name>A0A9D3P7G8_9TELE</name>
<dbReference type="SUPFAM" id="SSF55073">
    <property type="entry name" value="Nucleotide cyclase"/>
    <property type="match status" value="1"/>
</dbReference>
<dbReference type="InterPro" id="IPR011645">
    <property type="entry name" value="HNOB_dom_associated"/>
</dbReference>
<dbReference type="EC" id="4.6.1.2" evidence="2"/>
<evidence type="ECO:0000313" key="13">
    <source>
        <dbReference type="Proteomes" id="UP000824219"/>
    </source>
</evidence>
<dbReference type="GO" id="GO:0070482">
    <property type="term" value="P:response to oxygen levels"/>
    <property type="evidence" value="ECO:0007669"/>
    <property type="project" value="TreeGrafter"/>
</dbReference>
<dbReference type="Pfam" id="PF07700">
    <property type="entry name" value="HNOB"/>
    <property type="match status" value="1"/>
</dbReference>
<dbReference type="GO" id="GO:0008074">
    <property type="term" value="C:guanylate cyclase complex, soluble"/>
    <property type="evidence" value="ECO:0007669"/>
    <property type="project" value="TreeGrafter"/>
</dbReference>
<dbReference type="CDD" id="cd07302">
    <property type="entry name" value="CHD"/>
    <property type="match status" value="1"/>
</dbReference>
<dbReference type="InterPro" id="IPR038158">
    <property type="entry name" value="H-NOX_domain_sf"/>
</dbReference>
<dbReference type="EMBL" id="JAHKSW010000001">
    <property type="protein sequence ID" value="KAG7336012.1"/>
    <property type="molecule type" value="Genomic_DNA"/>
</dbReference>
<dbReference type="Pfam" id="PF00211">
    <property type="entry name" value="Guanylate_cyc"/>
    <property type="match status" value="1"/>
</dbReference>
<dbReference type="AlphaFoldDB" id="A0A9D3P7G8"/>
<keyword evidence="7" id="KW-0141">cGMP biosynthesis</keyword>
<keyword evidence="6 8" id="KW-0456">Lyase</keyword>
<dbReference type="Pfam" id="PF07701">
    <property type="entry name" value="HNOBA"/>
    <property type="match status" value="1"/>
</dbReference>
<evidence type="ECO:0000256" key="10">
    <source>
        <dbReference type="SAM" id="MobiDB-lite"/>
    </source>
</evidence>
<feature type="compositionally biased region" description="Basic and acidic residues" evidence="10">
    <location>
        <begin position="678"/>
        <end position="689"/>
    </location>
</feature>
<keyword evidence="3" id="KW-0963">Cytoplasm</keyword>
<evidence type="ECO:0000256" key="9">
    <source>
        <dbReference type="SAM" id="Coils"/>
    </source>
</evidence>
<dbReference type="OrthoDB" id="6127067at2759"/>
<dbReference type="Gene3D" id="6.10.250.780">
    <property type="match status" value="1"/>
</dbReference>
<dbReference type="GO" id="GO:0004383">
    <property type="term" value="F:guanylate cyclase activity"/>
    <property type="evidence" value="ECO:0007669"/>
    <property type="project" value="UniProtKB-EC"/>
</dbReference>
<dbReference type="InterPro" id="IPR018297">
    <property type="entry name" value="A/G_cyclase_CS"/>
</dbReference>
<keyword evidence="13" id="KW-1185">Reference proteome</keyword>
<dbReference type="SMART" id="SM00044">
    <property type="entry name" value="CYCc"/>
    <property type="match status" value="1"/>
</dbReference>
<dbReference type="GO" id="GO:0020037">
    <property type="term" value="F:heme binding"/>
    <property type="evidence" value="ECO:0007669"/>
    <property type="project" value="InterPro"/>
</dbReference>
<dbReference type="PROSITE" id="PS50125">
    <property type="entry name" value="GUANYLATE_CYCLASE_2"/>
    <property type="match status" value="1"/>
</dbReference>
<evidence type="ECO:0000256" key="4">
    <source>
        <dbReference type="ARBA" id="ARBA00022741"/>
    </source>
</evidence>
<evidence type="ECO:0000256" key="6">
    <source>
        <dbReference type="ARBA" id="ARBA00023239"/>
    </source>
</evidence>
<evidence type="ECO:0000313" key="12">
    <source>
        <dbReference type="EMBL" id="KAG7336012.1"/>
    </source>
</evidence>
<evidence type="ECO:0000256" key="2">
    <source>
        <dbReference type="ARBA" id="ARBA00012202"/>
    </source>
</evidence>
<dbReference type="PANTHER" id="PTHR45655:SF10">
    <property type="entry name" value="SOLUBLE GUANYLATE CYCLASE 88E"/>
    <property type="match status" value="1"/>
</dbReference>
<dbReference type="FunFam" id="3.30.70.1230:FF:000007">
    <property type="entry name" value="Guanylate cyclase soluble subunit alpha-3"/>
    <property type="match status" value="1"/>
</dbReference>
<dbReference type="Proteomes" id="UP000824219">
    <property type="component" value="Linkage Group LG01"/>
</dbReference>
<feature type="region of interest" description="Disordered" evidence="10">
    <location>
        <begin position="677"/>
        <end position="799"/>
    </location>
</feature>
<protein>
    <recommendedName>
        <fullName evidence="2">guanylate cyclase</fullName>
        <ecNumber evidence="2">4.6.1.2</ecNumber>
    </recommendedName>
</protein>
<keyword evidence="4" id="KW-0547">Nucleotide-binding</keyword>
<dbReference type="GO" id="GO:0038060">
    <property type="term" value="P:nitric oxide-cGMP-mediated signaling"/>
    <property type="evidence" value="ECO:0007669"/>
    <property type="project" value="TreeGrafter"/>
</dbReference>
<feature type="region of interest" description="Disordered" evidence="10">
    <location>
        <begin position="823"/>
        <end position="851"/>
    </location>
</feature>
<dbReference type="Gene3D" id="3.30.450.260">
    <property type="entry name" value="Haem NO binding associated domain"/>
    <property type="match status" value="1"/>
</dbReference>
<dbReference type="InterPro" id="IPR042463">
    <property type="entry name" value="HNOB_dom_associated_sf"/>
</dbReference>
<keyword evidence="9" id="KW-0175">Coiled coil</keyword>
<gene>
    <name evidence="12" type="ORF">KOW79_000705</name>
</gene>
<comment type="caution">
    <text evidence="12">The sequence shown here is derived from an EMBL/GenBank/DDBJ whole genome shotgun (WGS) entry which is preliminary data.</text>
</comment>
<reference evidence="12 13" key="1">
    <citation type="submission" date="2021-06" db="EMBL/GenBank/DDBJ databases">
        <title>Chromosome-level genome assembly of the red-tail catfish (Hemibagrus wyckioides).</title>
        <authorList>
            <person name="Shao F."/>
        </authorList>
    </citation>
    <scope>NUCLEOTIDE SEQUENCE [LARGE SCALE GENOMIC DNA]</scope>
    <source>
        <strain evidence="12">EC202008001</strain>
        <tissue evidence="12">Blood</tissue>
    </source>
</reference>
<dbReference type="PROSITE" id="PS00452">
    <property type="entry name" value="GUANYLATE_CYCLASE_1"/>
    <property type="match status" value="1"/>
</dbReference>
<evidence type="ECO:0000256" key="8">
    <source>
        <dbReference type="RuleBase" id="RU000405"/>
    </source>
</evidence>
<dbReference type="PANTHER" id="PTHR45655">
    <property type="entry name" value="GUANYLATE CYCLASE SOLUBLE SUBUNIT BETA-2"/>
    <property type="match status" value="1"/>
</dbReference>
<dbReference type="InterPro" id="IPR011644">
    <property type="entry name" value="Heme_NO-bd"/>
</dbReference>
<accession>A0A9D3P7G8</accession>
<comment type="similarity">
    <text evidence="8">Belongs to the adenylyl cyclase class-4/guanylyl cyclase family.</text>
</comment>
<organism evidence="12 13">
    <name type="scientific">Hemibagrus wyckioides</name>
    <dbReference type="NCBI Taxonomy" id="337641"/>
    <lineage>
        <taxon>Eukaryota</taxon>
        <taxon>Metazoa</taxon>
        <taxon>Chordata</taxon>
        <taxon>Craniata</taxon>
        <taxon>Vertebrata</taxon>
        <taxon>Euteleostomi</taxon>
        <taxon>Actinopterygii</taxon>
        <taxon>Neopterygii</taxon>
        <taxon>Teleostei</taxon>
        <taxon>Ostariophysi</taxon>
        <taxon>Siluriformes</taxon>
        <taxon>Bagridae</taxon>
        <taxon>Hemibagrus</taxon>
    </lineage>
</organism>
<dbReference type="SUPFAM" id="SSF111126">
    <property type="entry name" value="Ligand-binding domain in the NO signalling and Golgi transport"/>
    <property type="match status" value="1"/>
</dbReference>